<evidence type="ECO:0000259" key="11">
    <source>
        <dbReference type="Pfam" id="PF00593"/>
    </source>
</evidence>
<dbReference type="InterPro" id="IPR023996">
    <property type="entry name" value="TonB-dep_OMP_SusC/RagA"/>
</dbReference>
<proteinExistence type="inferred from homology"/>
<reference evidence="13" key="1">
    <citation type="submission" date="2021-08" db="EMBL/GenBank/DDBJ databases">
        <title>Flavobacterium sp. strain CC-SYL302.</title>
        <authorList>
            <person name="Lin S.-Y."/>
            <person name="Lee T.-H."/>
            <person name="Young C.-C."/>
        </authorList>
    </citation>
    <scope>NUCLEOTIDE SEQUENCE</scope>
    <source>
        <strain evidence="13">CC-SYL302</strain>
    </source>
</reference>
<dbReference type="NCBIfam" id="TIGR04056">
    <property type="entry name" value="OMP_RagA_SusC"/>
    <property type="match status" value="1"/>
</dbReference>
<gene>
    <name evidence="13" type="ORF">K5I29_08375</name>
</gene>
<evidence type="ECO:0000256" key="1">
    <source>
        <dbReference type="ARBA" id="ARBA00004571"/>
    </source>
</evidence>
<feature type="chain" id="PRO_5046683074" evidence="10">
    <location>
        <begin position="23"/>
        <end position="1022"/>
    </location>
</feature>
<evidence type="ECO:0000256" key="5">
    <source>
        <dbReference type="ARBA" id="ARBA00023077"/>
    </source>
</evidence>
<dbReference type="Pfam" id="PF07715">
    <property type="entry name" value="Plug"/>
    <property type="match status" value="1"/>
</dbReference>
<feature type="domain" description="TonB-dependent receptor plug" evidence="12">
    <location>
        <begin position="115"/>
        <end position="234"/>
    </location>
</feature>
<dbReference type="InterPro" id="IPR039426">
    <property type="entry name" value="TonB-dep_rcpt-like"/>
</dbReference>
<dbReference type="Gene3D" id="2.60.40.1120">
    <property type="entry name" value="Carboxypeptidase-like, regulatory domain"/>
    <property type="match status" value="1"/>
</dbReference>
<feature type="domain" description="TonB-dependent receptor-like beta-barrel" evidence="11">
    <location>
        <begin position="429"/>
        <end position="983"/>
    </location>
</feature>
<evidence type="ECO:0000256" key="8">
    <source>
        <dbReference type="PROSITE-ProRule" id="PRU01360"/>
    </source>
</evidence>
<dbReference type="InterPro" id="IPR008969">
    <property type="entry name" value="CarboxyPept-like_regulatory"/>
</dbReference>
<keyword evidence="10" id="KW-0732">Signal</keyword>
<dbReference type="Pfam" id="PF13715">
    <property type="entry name" value="CarbopepD_reg_2"/>
    <property type="match status" value="1"/>
</dbReference>
<dbReference type="InterPro" id="IPR012910">
    <property type="entry name" value="Plug_dom"/>
</dbReference>
<evidence type="ECO:0000256" key="2">
    <source>
        <dbReference type="ARBA" id="ARBA00022448"/>
    </source>
</evidence>
<evidence type="ECO:0000256" key="3">
    <source>
        <dbReference type="ARBA" id="ARBA00022452"/>
    </source>
</evidence>
<accession>A0ABY6LW54</accession>
<keyword evidence="2 8" id="KW-0813">Transport</keyword>
<evidence type="ECO:0000256" key="4">
    <source>
        <dbReference type="ARBA" id="ARBA00022692"/>
    </source>
</evidence>
<dbReference type="Gene3D" id="2.40.170.20">
    <property type="entry name" value="TonB-dependent receptor, beta-barrel domain"/>
    <property type="match status" value="1"/>
</dbReference>
<dbReference type="EMBL" id="CP081495">
    <property type="protein sequence ID" value="UYW00559.1"/>
    <property type="molecule type" value="Genomic_DNA"/>
</dbReference>
<keyword evidence="3 8" id="KW-1134">Transmembrane beta strand</keyword>
<dbReference type="InterPro" id="IPR023997">
    <property type="entry name" value="TonB-dep_OMP_SusC/RagA_CS"/>
</dbReference>
<dbReference type="Proteomes" id="UP001163328">
    <property type="component" value="Chromosome"/>
</dbReference>
<evidence type="ECO:0000313" key="14">
    <source>
        <dbReference type="Proteomes" id="UP001163328"/>
    </source>
</evidence>
<organism evidence="13 14">
    <name type="scientific">Flavobacterium agricola</name>
    <dbReference type="NCBI Taxonomy" id="2870839"/>
    <lineage>
        <taxon>Bacteria</taxon>
        <taxon>Pseudomonadati</taxon>
        <taxon>Bacteroidota</taxon>
        <taxon>Flavobacteriia</taxon>
        <taxon>Flavobacteriales</taxon>
        <taxon>Flavobacteriaceae</taxon>
        <taxon>Flavobacterium</taxon>
    </lineage>
</organism>
<sequence>MKLNLKWFFTLLTAFFVQLSFAQEKTVTGTVMEDGFPLPGVSIVVKGTTMGTQTDFDGKYSIQVKTGETLLFSFIGMDTVTQTVGESNTINVTMVTSDSQLEEVIVMAYGQVKKKNEVTGSAVKVDGSVIENTPLVSADQALQGRVAGLQMATTSGTPGSAQEIRIRGISGIGGDLEPLFVIDGMPMINSNMGQDGLSTLSPLSSINSSDIESITVLKDATATAPYGARGAAGVIVITTKKGKSGGTRFALTTTAGIQNRAVRGLQMANGAQKEELFLESLFNDYGVAQGFTKDQTYNFYTANPGLLPNATASAAFNNLNAWKAAGSQDYDWAGKLTNKNALYYNLDFSAQGGDEKSNFYSSLGYNKTESIAFGSDFRRVTGNLAYDTKLTDKFRFKTNIRIANTKQNGIMENGSYFSNPMLTQYFMSPWYNPYNANGSYNTNVGSLHNTLYTISNNKNVTDLTRLMGSFGVDYEIAKGLRWNSTANLDFNLSDHNYYANPYHGDGVTPQGYAENIINKNFNYVIQNSLDYAFGFGKNKFNVKALMEYQKNKFTSLYGYGEKLAPGFDMLGNTSANWDASNTYNDWAQLSYTAMVNYNYDGKYLIDGSFRREASSKFNPENRWGNFWALGGAWNIMNEDFMENVNFIDLLRIRGSYGTTGNNGIAINSYQSLLGTSSYGGQMSYELGQLPAIITWESQAKTDVGIDFGVLNNRIAGSVAFYNSKSSDLLFVNNPITSTTGYTTKAINSGAMRNRGWEFELDIDVVRTENFNFNISGNFATVNNKILSMPYDAIQGEPMEIVSSTRIIKEGQPLYAWNMRKYAGVDSQTGQALYYINGHDGATTTNYGDAAVALQGESALPKYTGGLTLHFDIYNFFIDGTFYYSGGNKIYEDWATYTNNTGNRSYTYNYGTPILDRWQQPGDVTNVPKVISTTSTSEQVSTRFLHDGDFIRLRDVAIGYKFPSELLRNTHIDGVTVSVRGTNLWTWVKDNDLKYDPEVRADGFTNLANPPIKQVSLSANIKF</sequence>
<evidence type="ECO:0000256" key="10">
    <source>
        <dbReference type="SAM" id="SignalP"/>
    </source>
</evidence>
<comment type="subcellular location">
    <subcellularLocation>
        <location evidence="1 8">Cell outer membrane</location>
        <topology evidence="1 8">Multi-pass membrane protein</topology>
    </subcellularLocation>
</comment>
<dbReference type="SUPFAM" id="SSF49464">
    <property type="entry name" value="Carboxypeptidase regulatory domain-like"/>
    <property type="match status" value="1"/>
</dbReference>
<keyword evidence="7 8" id="KW-0998">Cell outer membrane</keyword>
<evidence type="ECO:0000256" key="9">
    <source>
        <dbReference type="RuleBase" id="RU003357"/>
    </source>
</evidence>
<evidence type="ECO:0000256" key="7">
    <source>
        <dbReference type="ARBA" id="ARBA00023237"/>
    </source>
</evidence>
<keyword evidence="4 8" id="KW-0812">Transmembrane</keyword>
<keyword evidence="14" id="KW-1185">Reference proteome</keyword>
<dbReference type="Gene3D" id="2.170.130.10">
    <property type="entry name" value="TonB-dependent receptor, plug domain"/>
    <property type="match status" value="1"/>
</dbReference>
<dbReference type="InterPro" id="IPR036942">
    <property type="entry name" value="Beta-barrel_TonB_sf"/>
</dbReference>
<protein>
    <submittedName>
        <fullName evidence="13">SusC/RagA family TonB-linked outer membrane protein</fullName>
    </submittedName>
</protein>
<name>A0ABY6LW54_9FLAO</name>
<evidence type="ECO:0000256" key="6">
    <source>
        <dbReference type="ARBA" id="ARBA00023136"/>
    </source>
</evidence>
<evidence type="ECO:0000313" key="13">
    <source>
        <dbReference type="EMBL" id="UYW00559.1"/>
    </source>
</evidence>
<dbReference type="RefSeq" id="WP_264432419.1">
    <property type="nucleotide sequence ID" value="NZ_CP081495.1"/>
</dbReference>
<dbReference type="InterPro" id="IPR037066">
    <property type="entry name" value="Plug_dom_sf"/>
</dbReference>
<dbReference type="InterPro" id="IPR000531">
    <property type="entry name" value="Beta-barrel_TonB"/>
</dbReference>
<dbReference type="Pfam" id="PF00593">
    <property type="entry name" value="TonB_dep_Rec_b-barrel"/>
    <property type="match status" value="1"/>
</dbReference>
<keyword evidence="5 9" id="KW-0798">TonB box</keyword>
<comment type="similarity">
    <text evidence="8 9">Belongs to the TonB-dependent receptor family.</text>
</comment>
<keyword evidence="6 8" id="KW-0472">Membrane</keyword>
<dbReference type="SUPFAM" id="SSF56935">
    <property type="entry name" value="Porins"/>
    <property type="match status" value="1"/>
</dbReference>
<dbReference type="NCBIfam" id="TIGR04057">
    <property type="entry name" value="SusC_RagA_signa"/>
    <property type="match status" value="1"/>
</dbReference>
<feature type="signal peptide" evidence="10">
    <location>
        <begin position="1"/>
        <end position="22"/>
    </location>
</feature>
<dbReference type="PROSITE" id="PS52016">
    <property type="entry name" value="TONB_DEPENDENT_REC_3"/>
    <property type="match status" value="1"/>
</dbReference>
<evidence type="ECO:0000259" key="12">
    <source>
        <dbReference type="Pfam" id="PF07715"/>
    </source>
</evidence>